<sequence>MMMSEFIERVGFEPTAVEYQEIEREYMGCDVDKDQFCKEWKKNGGIQRLMRLRARRIEELEAELMQKDRQYDEMDTRYCSRINQLRADMKDKLDEVTTEYNREKEEVSRMSRLYQEAMTAKKEAEEKLETIRKALEILGVGKGVA</sequence>
<name>A0A4R3JL84_9FIRM</name>
<protein>
    <submittedName>
        <fullName evidence="3">Uncharacterized protein</fullName>
    </submittedName>
</protein>
<dbReference type="EMBL" id="SLZV01000019">
    <property type="protein sequence ID" value="TCS66137.1"/>
    <property type="molecule type" value="Genomic_DNA"/>
</dbReference>
<proteinExistence type="predicted"/>
<dbReference type="EMBL" id="BHEO01000008">
    <property type="protein sequence ID" value="GBU06543.1"/>
    <property type="molecule type" value="Genomic_DNA"/>
</dbReference>
<evidence type="ECO:0000313" key="3">
    <source>
        <dbReference type="EMBL" id="TCS66137.1"/>
    </source>
</evidence>
<dbReference type="AlphaFoldDB" id="A0A4R3JL84"/>
<gene>
    <name evidence="3" type="ORF">EDD74_11935</name>
    <name evidence="2" type="ORF">FAEUMB_30840</name>
</gene>
<dbReference type="RefSeq" id="WP_116442381.1">
    <property type="nucleotide sequence ID" value="NZ_BHEO01000008.1"/>
</dbReference>
<reference evidence="2 5" key="1">
    <citation type="journal article" date="2018" name="Int. J. Syst. Evol. Microbiol.">
        <title>Draft Genome Sequence of Faecalimonas umbilicata JCM 30896T, an Acetate-Producing Bacterium Isolated from Human Feces.</title>
        <authorList>
            <person name="Sakamoto M."/>
            <person name="Ikeyama N."/>
            <person name="Yuki M."/>
            <person name="Ohkuma M."/>
        </authorList>
    </citation>
    <scope>NUCLEOTIDE SEQUENCE [LARGE SCALE GENOMIC DNA]</scope>
    <source>
        <strain evidence="2 5">EGH7</strain>
    </source>
</reference>
<accession>A0A4R3JL84</accession>
<keyword evidence="1" id="KW-0175">Coiled coil</keyword>
<evidence type="ECO:0000313" key="4">
    <source>
        <dbReference type="Proteomes" id="UP000294613"/>
    </source>
</evidence>
<dbReference type="Proteomes" id="UP000702954">
    <property type="component" value="Unassembled WGS sequence"/>
</dbReference>
<comment type="caution">
    <text evidence="3">The sequence shown here is derived from an EMBL/GenBank/DDBJ whole genome shotgun (WGS) entry which is preliminary data.</text>
</comment>
<evidence type="ECO:0000313" key="5">
    <source>
        <dbReference type="Proteomes" id="UP000702954"/>
    </source>
</evidence>
<reference evidence="3 4" key="2">
    <citation type="submission" date="2019-03" db="EMBL/GenBank/DDBJ databases">
        <title>Genomic Encyclopedia of Type Strains, Phase IV (KMG-IV): sequencing the most valuable type-strain genomes for metagenomic binning, comparative biology and taxonomic classification.</title>
        <authorList>
            <person name="Goeker M."/>
        </authorList>
    </citation>
    <scope>NUCLEOTIDE SEQUENCE [LARGE SCALE GENOMIC DNA]</scope>
    <source>
        <strain evidence="3 4">DSM 103426</strain>
    </source>
</reference>
<evidence type="ECO:0000256" key="1">
    <source>
        <dbReference type="SAM" id="Coils"/>
    </source>
</evidence>
<organism evidence="3 4">
    <name type="scientific">Faecalimonas umbilicata</name>
    <dbReference type="NCBI Taxonomy" id="1912855"/>
    <lineage>
        <taxon>Bacteria</taxon>
        <taxon>Bacillati</taxon>
        <taxon>Bacillota</taxon>
        <taxon>Clostridia</taxon>
        <taxon>Lachnospirales</taxon>
        <taxon>Lachnospiraceae</taxon>
        <taxon>Faecalimonas</taxon>
    </lineage>
</organism>
<keyword evidence="5" id="KW-1185">Reference proteome</keyword>
<evidence type="ECO:0000313" key="2">
    <source>
        <dbReference type="EMBL" id="GBU06543.1"/>
    </source>
</evidence>
<feature type="coiled-coil region" evidence="1">
    <location>
        <begin position="50"/>
        <end position="134"/>
    </location>
</feature>
<dbReference type="Proteomes" id="UP000294613">
    <property type="component" value="Unassembled WGS sequence"/>
</dbReference>